<dbReference type="Gene3D" id="3.40.50.2300">
    <property type="match status" value="1"/>
</dbReference>
<protein>
    <recommendedName>
        <fullName evidence="3">Response regulatory domain-containing protein</fullName>
    </recommendedName>
</protein>
<feature type="domain" description="Response regulatory" evidence="3">
    <location>
        <begin position="6"/>
        <end position="122"/>
    </location>
</feature>
<dbReference type="EMBL" id="BJTG01000006">
    <property type="protein sequence ID" value="GEJ57873.1"/>
    <property type="molecule type" value="Genomic_DNA"/>
</dbReference>
<reference evidence="5" key="1">
    <citation type="journal article" date="2020" name="Appl. Environ. Microbiol.">
        <title>Diazotrophic Anaeromyxobacter Isolates from Soils.</title>
        <authorList>
            <person name="Masuda Y."/>
            <person name="Yamanaka H."/>
            <person name="Xu Z.X."/>
            <person name="Shiratori Y."/>
            <person name="Aono T."/>
            <person name="Amachi S."/>
            <person name="Senoo K."/>
            <person name="Itoh H."/>
        </authorList>
    </citation>
    <scope>NUCLEOTIDE SEQUENCE [LARGE SCALE GENOMIC DNA]</scope>
    <source>
        <strain evidence="5">R267</strain>
    </source>
</reference>
<dbReference type="GO" id="GO:0000160">
    <property type="term" value="P:phosphorelay signal transduction system"/>
    <property type="evidence" value="ECO:0007669"/>
    <property type="project" value="InterPro"/>
</dbReference>
<keyword evidence="5" id="KW-1185">Reference proteome</keyword>
<dbReference type="AlphaFoldDB" id="A0A7I9VN89"/>
<evidence type="ECO:0000256" key="2">
    <source>
        <dbReference type="PROSITE-ProRule" id="PRU00169"/>
    </source>
</evidence>
<name>A0A7I9VN89_9BACT</name>
<gene>
    <name evidence="4" type="ORF">AMYX_26140</name>
</gene>
<comment type="caution">
    <text evidence="4">The sequence shown here is derived from an EMBL/GenBank/DDBJ whole genome shotgun (WGS) entry which is preliminary data.</text>
</comment>
<dbReference type="CDD" id="cd00156">
    <property type="entry name" value="REC"/>
    <property type="match status" value="1"/>
</dbReference>
<dbReference type="InterPro" id="IPR050595">
    <property type="entry name" value="Bact_response_regulator"/>
</dbReference>
<evidence type="ECO:0000313" key="4">
    <source>
        <dbReference type="EMBL" id="GEJ57873.1"/>
    </source>
</evidence>
<organism evidence="4 5">
    <name type="scientific">Anaeromyxobacter diazotrophicus</name>
    <dbReference type="NCBI Taxonomy" id="2590199"/>
    <lineage>
        <taxon>Bacteria</taxon>
        <taxon>Pseudomonadati</taxon>
        <taxon>Myxococcota</taxon>
        <taxon>Myxococcia</taxon>
        <taxon>Myxococcales</taxon>
        <taxon>Cystobacterineae</taxon>
        <taxon>Anaeromyxobacteraceae</taxon>
        <taxon>Anaeromyxobacter</taxon>
    </lineage>
</organism>
<dbReference type="RefSeq" id="WP_176065890.1">
    <property type="nucleotide sequence ID" value="NZ_BJTG01000006.1"/>
</dbReference>
<evidence type="ECO:0000259" key="3">
    <source>
        <dbReference type="PROSITE" id="PS50110"/>
    </source>
</evidence>
<proteinExistence type="predicted"/>
<dbReference type="SUPFAM" id="SSF52172">
    <property type="entry name" value="CheY-like"/>
    <property type="match status" value="1"/>
</dbReference>
<feature type="modified residue" description="4-aspartylphosphate" evidence="2">
    <location>
        <position position="55"/>
    </location>
</feature>
<dbReference type="InterPro" id="IPR011006">
    <property type="entry name" value="CheY-like_superfamily"/>
</dbReference>
<dbReference type="InterPro" id="IPR001789">
    <property type="entry name" value="Sig_transdc_resp-reg_receiver"/>
</dbReference>
<accession>A0A7I9VN89</accession>
<dbReference type="SMART" id="SM00448">
    <property type="entry name" value="REC"/>
    <property type="match status" value="1"/>
</dbReference>
<dbReference type="PANTHER" id="PTHR44591:SF3">
    <property type="entry name" value="RESPONSE REGULATORY DOMAIN-CONTAINING PROTEIN"/>
    <property type="match status" value="1"/>
</dbReference>
<dbReference type="PANTHER" id="PTHR44591">
    <property type="entry name" value="STRESS RESPONSE REGULATOR PROTEIN 1"/>
    <property type="match status" value="1"/>
</dbReference>
<dbReference type="Proteomes" id="UP000503640">
    <property type="component" value="Unassembled WGS sequence"/>
</dbReference>
<evidence type="ECO:0000256" key="1">
    <source>
        <dbReference type="ARBA" id="ARBA00022553"/>
    </source>
</evidence>
<sequence>MSKRKTVLIVDDSSALVDALTAAFEDAGYAVGAAMDGEEVFRKMAALDPAAVLLDIYMPKINGADVCRLVKAHPHWKKTFLVLMSARISDREIDMYRRIGANEILRKPFEPEVPLEAVRKAIGAPEAG</sequence>
<evidence type="ECO:0000313" key="5">
    <source>
        <dbReference type="Proteomes" id="UP000503640"/>
    </source>
</evidence>
<dbReference type="Pfam" id="PF00072">
    <property type="entry name" value="Response_reg"/>
    <property type="match status" value="1"/>
</dbReference>
<keyword evidence="1 2" id="KW-0597">Phosphoprotein</keyword>
<dbReference type="PROSITE" id="PS50110">
    <property type="entry name" value="RESPONSE_REGULATORY"/>
    <property type="match status" value="1"/>
</dbReference>